<proteinExistence type="predicted"/>
<comment type="caution">
    <text evidence="1">The sequence shown here is derived from an EMBL/GenBank/DDBJ whole genome shotgun (WGS) entry which is preliminary data.</text>
</comment>
<gene>
    <name evidence="1" type="ORF">LCGC14_1158120</name>
</gene>
<accession>A0A0F9LYI8</accession>
<dbReference type="EMBL" id="LAZR01005620">
    <property type="protein sequence ID" value="KKM98423.1"/>
    <property type="molecule type" value="Genomic_DNA"/>
</dbReference>
<organism evidence="1">
    <name type="scientific">marine sediment metagenome</name>
    <dbReference type="NCBI Taxonomy" id="412755"/>
    <lineage>
        <taxon>unclassified sequences</taxon>
        <taxon>metagenomes</taxon>
        <taxon>ecological metagenomes</taxon>
    </lineage>
</organism>
<name>A0A0F9LYI8_9ZZZZ</name>
<reference evidence="1" key="1">
    <citation type="journal article" date="2015" name="Nature">
        <title>Complex archaea that bridge the gap between prokaryotes and eukaryotes.</title>
        <authorList>
            <person name="Spang A."/>
            <person name="Saw J.H."/>
            <person name="Jorgensen S.L."/>
            <person name="Zaremba-Niedzwiedzka K."/>
            <person name="Martijn J."/>
            <person name="Lind A.E."/>
            <person name="van Eijk R."/>
            <person name="Schleper C."/>
            <person name="Guy L."/>
            <person name="Ettema T.J."/>
        </authorList>
    </citation>
    <scope>NUCLEOTIDE SEQUENCE</scope>
</reference>
<protein>
    <submittedName>
        <fullName evidence="1">Uncharacterized protein</fullName>
    </submittedName>
</protein>
<sequence>MKIVFKDGSVYIPYNYSGKEHELENNIIEHRDIIFGEKSVFLEKTKIQTWENKTTIPDGFVLLLEEEKWFIIEIELNEHSYKSHILPQLLGFIGSIDILSNKTSLINAFYSEIRSNNKLKSRVET</sequence>
<evidence type="ECO:0000313" key="1">
    <source>
        <dbReference type="EMBL" id="KKM98423.1"/>
    </source>
</evidence>
<dbReference type="AlphaFoldDB" id="A0A0F9LYI8"/>